<dbReference type="GO" id="GO:0003677">
    <property type="term" value="F:DNA binding"/>
    <property type="evidence" value="ECO:0007669"/>
    <property type="project" value="UniProtKB-KW"/>
</dbReference>
<evidence type="ECO:0000313" key="3">
    <source>
        <dbReference type="EMBL" id="GMF28723.1"/>
    </source>
</evidence>
<dbReference type="InterPro" id="IPR004875">
    <property type="entry name" value="DDE_SF_endonuclease_dom"/>
</dbReference>
<sequence length="483" mass="54307">MPNRVLFQIVYLDQIVYRFGGTQMIVYRTNIISSPPATNDQNHQFSWSALFILSFTSPYKPPAAKPFPVKMPSSRIPKSTAEKKKVVQWIEKNGGVPTPAAVYFKNERGWKPRLSEIEDILFDQVLFRRSAKEKVSRDWIRDAGQRLAASELGDADFVASDRWVNGFMRRYGLSLRRTTNLTVLTDDVLTDRAVSFLSYLTSRIDGLSDDHTILMDETAVYFEDPRRQTVDQVGARHVVLKSTGFASMRVTAVLAVTATGRKLPPLVVWKGAKQDGKIKRYGNVYVVNQPKAWVDSALLTGWLGLVFPPIFDTCTQGKALVWDSMRAHISKMVKARCAAKGMQTFVIPGCGLTPYVQAGDIGIHKSFKDKLSPIIDSWKKYNAMLYTRGRNPKPPSVETVANWVNVAWRDVPADVVERSVAAAGFSPRFGDWHVARHDVYGELFCSTWKERIGENADDVSDSGGALSEDCFDEFTIWDSEEPM</sequence>
<evidence type="ECO:0000256" key="1">
    <source>
        <dbReference type="ARBA" id="ARBA00023125"/>
    </source>
</evidence>
<evidence type="ECO:0000313" key="4">
    <source>
        <dbReference type="Proteomes" id="UP001165121"/>
    </source>
</evidence>
<gene>
    <name evidence="3" type="ORF">Pfra01_000600600</name>
</gene>
<feature type="domain" description="HTH CENPB-type" evidence="2">
    <location>
        <begin position="105"/>
        <end position="177"/>
    </location>
</feature>
<keyword evidence="4" id="KW-1185">Reference proteome</keyword>
<comment type="caution">
    <text evidence="3">The sequence shown here is derived from an EMBL/GenBank/DDBJ whole genome shotgun (WGS) entry which is preliminary data.</text>
</comment>
<dbReference type="EMBL" id="BSXT01000495">
    <property type="protein sequence ID" value="GMF28723.1"/>
    <property type="molecule type" value="Genomic_DNA"/>
</dbReference>
<dbReference type="Gene3D" id="1.10.10.60">
    <property type="entry name" value="Homeodomain-like"/>
    <property type="match status" value="1"/>
</dbReference>
<dbReference type="Proteomes" id="UP001165121">
    <property type="component" value="Unassembled WGS sequence"/>
</dbReference>
<dbReference type="AlphaFoldDB" id="A0A9W6U990"/>
<keyword evidence="1" id="KW-0238">DNA-binding</keyword>
<dbReference type="PROSITE" id="PS51253">
    <property type="entry name" value="HTH_CENPB"/>
    <property type="match status" value="1"/>
</dbReference>
<dbReference type="InterPro" id="IPR050863">
    <property type="entry name" value="CenT-Element_Derived"/>
</dbReference>
<dbReference type="PANTHER" id="PTHR19303">
    <property type="entry name" value="TRANSPOSON"/>
    <property type="match status" value="1"/>
</dbReference>
<organism evidence="3 4">
    <name type="scientific">Phytophthora fragariaefolia</name>
    <dbReference type="NCBI Taxonomy" id="1490495"/>
    <lineage>
        <taxon>Eukaryota</taxon>
        <taxon>Sar</taxon>
        <taxon>Stramenopiles</taxon>
        <taxon>Oomycota</taxon>
        <taxon>Peronosporomycetes</taxon>
        <taxon>Peronosporales</taxon>
        <taxon>Peronosporaceae</taxon>
        <taxon>Phytophthora</taxon>
    </lineage>
</organism>
<reference evidence="3" key="1">
    <citation type="submission" date="2023-04" db="EMBL/GenBank/DDBJ databases">
        <title>Phytophthora fragariaefolia NBRC 109709.</title>
        <authorList>
            <person name="Ichikawa N."/>
            <person name="Sato H."/>
            <person name="Tonouchi N."/>
        </authorList>
    </citation>
    <scope>NUCLEOTIDE SEQUENCE</scope>
    <source>
        <strain evidence="3">NBRC 109709</strain>
    </source>
</reference>
<dbReference type="Pfam" id="PF03184">
    <property type="entry name" value="DDE_1"/>
    <property type="match status" value="1"/>
</dbReference>
<dbReference type="InterPro" id="IPR006600">
    <property type="entry name" value="HTH_CenpB_DNA-bd_dom"/>
</dbReference>
<dbReference type="SMART" id="SM00674">
    <property type="entry name" value="CENPB"/>
    <property type="match status" value="1"/>
</dbReference>
<accession>A0A9W6U990</accession>
<dbReference type="OrthoDB" id="122356at2759"/>
<protein>
    <submittedName>
        <fullName evidence="3">Unnamed protein product</fullName>
    </submittedName>
</protein>
<dbReference type="GO" id="GO:0005634">
    <property type="term" value="C:nucleus"/>
    <property type="evidence" value="ECO:0007669"/>
    <property type="project" value="TreeGrafter"/>
</dbReference>
<name>A0A9W6U990_9STRA</name>
<evidence type="ECO:0000259" key="2">
    <source>
        <dbReference type="PROSITE" id="PS51253"/>
    </source>
</evidence>
<dbReference type="Pfam" id="PF03221">
    <property type="entry name" value="HTH_Tnp_Tc5"/>
    <property type="match status" value="1"/>
</dbReference>
<proteinExistence type="predicted"/>